<reference evidence="1 2" key="1">
    <citation type="submission" date="2019-02" db="EMBL/GenBank/DDBJ databases">
        <title>Deep-cultivation of Planctomycetes and their phenomic and genomic characterization uncovers novel biology.</title>
        <authorList>
            <person name="Wiegand S."/>
            <person name="Jogler M."/>
            <person name="Boedeker C."/>
            <person name="Pinto D."/>
            <person name="Vollmers J."/>
            <person name="Rivas-Marin E."/>
            <person name="Kohn T."/>
            <person name="Peeters S.H."/>
            <person name="Heuer A."/>
            <person name="Rast P."/>
            <person name="Oberbeckmann S."/>
            <person name="Bunk B."/>
            <person name="Jeske O."/>
            <person name="Meyerdierks A."/>
            <person name="Storesund J.E."/>
            <person name="Kallscheuer N."/>
            <person name="Luecker S."/>
            <person name="Lage O.M."/>
            <person name="Pohl T."/>
            <person name="Merkel B.J."/>
            <person name="Hornburger P."/>
            <person name="Mueller R.-W."/>
            <person name="Bruemmer F."/>
            <person name="Labrenz M."/>
            <person name="Spormann A.M."/>
            <person name="Op den Camp H."/>
            <person name="Overmann J."/>
            <person name="Amann R."/>
            <person name="Jetten M.S.M."/>
            <person name="Mascher T."/>
            <person name="Medema M.H."/>
            <person name="Devos D.P."/>
            <person name="Kaster A.-K."/>
            <person name="Ovreas L."/>
            <person name="Rohde M."/>
            <person name="Galperin M.Y."/>
            <person name="Jogler C."/>
        </authorList>
    </citation>
    <scope>NUCLEOTIDE SEQUENCE [LARGE SCALE GENOMIC DNA]</scope>
    <source>
        <strain evidence="1 2">HG15A2</strain>
    </source>
</reference>
<evidence type="ECO:0000313" key="1">
    <source>
        <dbReference type="EMBL" id="QDS99550.1"/>
    </source>
</evidence>
<gene>
    <name evidence="1" type="ORF">HG15A2_28740</name>
</gene>
<accession>A0A517MXE5</accession>
<keyword evidence="2" id="KW-1185">Reference proteome</keyword>
<dbReference type="EMBL" id="CP036263">
    <property type="protein sequence ID" value="QDS99550.1"/>
    <property type="molecule type" value="Genomic_DNA"/>
</dbReference>
<organism evidence="1 2">
    <name type="scientific">Adhaeretor mobilis</name>
    <dbReference type="NCBI Taxonomy" id="1930276"/>
    <lineage>
        <taxon>Bacteria</taxon>
        <taxon>Pseudomonadati</taxon>
        <taxon>Planctomycetota</taxon>
        <taxon>Planctomycetia</taxon>
        <taxon>Pirellulales</taxon>
        <taxon>Lacipirellulaceae</taxon>
        <taxon>Adhaeretor</taxon>
    </lineage>
</organism>
<sequence length="48" mass="5449">MNTTLAANFETRNDIPLSTREAMIDPLTEVSREVDKSLWFIESHLQGA</sequence>
<dbReference type="RefSeq" id="WP_218931952.1">
    <property type="nucleotide sequence ID" value="NZ_CP036263.1"/>
</dbReference>
<dbReference type="Proteomes" id="UP000319852">
    <property type="component" value="Chromosome"/>
</dbReference>
<protein>
    <submittedName>
        <fullName evidence="1">DNA starvation/stationary phase protection protein Dps</fullName>
    </submittedName>
</protein>
<dbReference type="AlphaFoldDB" id="A0A517MXE5"/>
<name>A0A517MXE5_9BACT</name>
<proteinExistence type="predicted"/>
<evidence type="ECO:0000313" key="2">
    <source>
        <dbReference type="Proteomes" id="UP000319852"/>
    </source>
</evidence>
<dbReference type="KEGG" id="amob:HG15A2_28740"/>